<sequence>MKLSESEELFKHPTKELENPSSFRRWKYYALIGMSRPPLLEMVMTFLVCILVE</sequence>
<organism evidence="1 2">
    <name type="scientific">Candidatus Clostridium eludens</name>
    <dbReference type="NCBI Taxonomy" id="3381663"/>
    <lineage>
        <taxon>Bacteria</taxon>
        <taxon>Bacillati</taxon>
        <taxon>Bacillota</taxon>
        <taxon>Clostridia</taxon>
        <taxon>Eubacteriales</taxon>
        <taxon>Clostridiaceae</taxon>
        <taxon>Clostridium</taxon>
    </lineage>
</organism>
<name>A0ABW8SP26_9CLOT</name>
<gene>
    <name evidence="1" type="ORF">ACJDU8_19930</name>
</gene>
<protein>
    <submittedName>
        <fullName evidence="1">Uncharacterized protein</fullName>
    </submittedName>
</protein>
<evidence type="ECO:0000313" key="2">
    <source>
        <dbReference type="Proteomes" id="UP001623660"/>
    </source>
</evidence>
<dbReference type="EMBL" id="JBJHZX010000038">
    <property type="protein sequence ID" value="MFL0197817.1"/>
    <property type="molecule type" value="Genomic_DNA"/>
</dbReference>
<evidence type="ECO:0000313" key="1">
    <source>
        <dbReference type="EMBL" id="MFL0197817.1"/>
    </source>
</evidence>
<comment type="caution">
    <text evidence="1">The sequence shown here is derived from an EMBL/GenBank/DDBJ whole genome shotgun (WGS) entry which is preliminary data.</text>
</comment>
<reference evidence="1 2" key="1">
    <citation type="submission" date="2024-11" db="EMBL/GenBank/DDBJ databases">
        <authorList>
            <person name="Heng Y.C."/>
            <person name="Lim A.C.H."/>
            <person name="Lee J.K.Y."/>
            <person name="Kittelmann S."/>
        </authorList>
    </citation>
    <scope>NUCLEOTIDE SEQUENCE [LARGE SCALE GENOMIC DNA]</scope>
    <source>
        <strain evidence="1 2">WILCCON 0269</strain>
    </source>
</reference>
<proteinExistence type="predicted"/>
<dbReference type="Proteomes" id="UP001623660">
    <property type="component" value="Unassembled WGS sequence"/>
</dbReference>
<keyword evidence="2" id="KW-1185">Reference proteome</keyword>
<dbReference type="RefSeq" id="WP_406793922.1">
    <property type="nucleotide sequence ID" value="NZ_JBJHZX010000038.1"/>
</dbReference>
<accession>A0ABW8SP26</accession>